<evidence type="ECO:0000313" key="2">
    <source>
        <dbReference type="Proteomes" id="UP000326678"/>
    </source>
</evidence>
<protein>
    <submittedName>
        <fullName evidence="1">Uncharacterized protein</fullName>
    </submittedName>
</protein>
<organism evidence="1 2">
    <name type="scientific">Nostoc sphaeroides CCNUC1</name>
    <dbReference type="NCBI Taxonomy" id="2653204"/>
    <lineage>
        <taxon>Bacteria</taxon>
        <taxon>Bacillati</taxon>
        <taxon>Cyanobacteriota</taxon>
        <taxon>Cyanophyceae</taxon>
        <taxon>Nostocales</taxon>
        <taxon>Nostocaceae</taxon>
        <taxon>Nostoc</taxon>
    </lineage>
</organism>
<evidence type="ECO:0000313" key="1">
    <source>
        <dbReference type="EMBL" id="QFS46607.1"/>
    </source>
</evidence>
<sequence>MNQAVLFLPVKLLYNALQNLIKFYYFSKPDIDYYFFLYNAGVSAQNIK</sequence>
<dbReference type="AlphaFoldDB" id="A0A5P8W1K5"/>
<dbReference type="EMBL" id="CP045226">
    <property type="protein sequence ID" value="QFS46607.1"/>
    <property type="molecule type" value="Genomic_DNA"/>
</dbReference>
<name>A0A5P8W1K5_9NOSO</name>
<reference evidence="1 2" key="1">
    <citation type="submission" date="2019-10" db="EMBL/GenBank/DDBJ databases">
        <title>Genomic and transcriptomic insights into the perfect genentic adaptation of a filamentous nitrogen-fixing cyanobacterium to rice fields.</title>
        <authorList>
            <person name="Chen Z."/>
        </authorList>
    </citation>
    <scope>NUCLEOTIDE SEQUENCE [LARGE SCALE GENOMIC DNA]</scope>
    <source>
        <strain evidence="1">CCNUC1</strain>
    </source>
</reference>
<gene>
    <name evidence="1" type="ORF">GXM_04088</name>
</gene>
<keyword evidence="2" id="KW-1185">Reference proteome</keyword>
<dbReference type="Proteomes" id="UP000326678">
    <property type="component" value="Chromosome Gxm1"/>
</dbReference>
<proteinExistence type="predicted"/>
<accession>A0A5P8W1K5</accession>
<dbReference type="KEGG" id="nsh:GXM_04088"/>